<organism evidence="1">
    <name type="scientific">Arundo donax</name>
    <name type="common">Giant reed</name>
    <name type="synonym">Donax arundinaceus</name>
    <dbReference type="NCBI Taxonomy" id="35708"/>
    <lineage>
        <taxon>Eukaryota</taxon>
        <taxon>Viridiplantae</taxon>
        <taxon>Streptophyta</taxon>
        <taxon>Embryophyta</taxon>
        <taxon>Tracheophyta</taxon>
        <taxon>Spermatophyta</taxon>
        <taxon>Magnoliopsida</taxon>
        <taxon>Liliopsida</taxon>
        <taxon>Poales</taxon>
        <taxon>Poaceae</taxon>
        <taxon>PACMAD clade</taxon>
        <taxon>Arundinoideae</taxon>
        <taxon>Arundineae</taxon>
        <taxon>Arundo</taxon>
    </lineage>
</organism>
<accession>A0A0A9BQP4</accession>
<name>A0A0A9BQP4_ARUDO</name>
<proteinExistence type="predicted"/>
<reference evidence="1" key="1">
    <citation type="submission" date="2014-09" db="EMBL/GenBank/DDBJ databases">
        <authorList>
            <person name="Magalhaes I.L.F."/>
            <person name="Oliveira U."/>
            <person name="Santos F.R."/>
            <person name="Vidigal T.H.D.A."/>
            <person name="Brescovit A.D."/>
            <person name="Santos A.J."/>
        </authorList>
    </citation>
    <scope>NUCLEOTIDE SEQUENCE</scope>
    <source>
        <tissue evidence="1">Shoot tissue taken approximately 20 cm above the soil surface</tissue>
    </source>
</reference>
<dbReference type="AlphaFoldDB" id="A0A0A9BQP4"/>
<evidence type="ECO:0000313" key="1">
    <source>
        <dbReference type="EMBL" id="JAD66304.1"/>
    </source>
</evidence>
<sequence>MLVPMKSSYFRELLSMLARQEHAKANRHRTLSSTPIWVFANLLLQTNFLGSTDKR</sequence>
<dbReference type="EMBL" id="GBRH01231591">
    <property type="protein sequence ID" value="JAD66304.1"/>
    <property type="molecule type" value="Transcribed_RNA"/>
</dbReference>
<reference evidence="1" key="2">
    <citation type="journal article" date="2015" name="Data Brief">
        <title>Shoot transcriptome of the giant reed, Arundo donax.</title>
        <authorList>
            <person name="Barrero R.A."/>
            <person name="Guerrero F.D."/>
            <person name="Moolhuijzen P."/>
            <person name="Goolsby J.A."/>
            <person name="Tidwell J."/>
            <person name="Bellgard S.E."/>
            <person name="Bellgard M.I."/>
        </authorList>
    </citation>
    <scope>NUCLEOTIDE SEQUENCE</scope>
    <source>
        <tissue evidence="1">Shoot tissue taken approximately 20 cm above the soil surface</tissue>
    </source>
</reference>
<protein>
    <submittedName>
        <fullName evidence="1">Uncharacterized protein</fullName>
    </submittedName>
</protein>